<dbReference type="Proteomes" id="UP000639051">
    <property type="component" value="Unassembled WGS sequence"/>
</dbReference>
<reference evidence="2 3" key="1">
    <citation type="submission" date="2021-01" db="EMBL/GenBank/DDBJ databases">
        <title>Genome public.</title>
        <authorList>
            <person name="Liu C."/>
            <person name="Sun Q."/>
        </authorList>
    </citation>
    <scope>NUCLEOTIDE SEQUENCE [LARGE SCALE GENOMIC DNA]</scope>
    <source>
        <strain evidence="2 3">JC656</strain>
    </source>
</reference>
<keyword evidence="3" id="KW-1185">Reference proteome</keyword>
<evidence type="ECO:0000313" key="2">
    <source>
        <dbReference type="EMBL" id="MBL0707009.1"/>
    </source>
</evidence>
<dbReference type="RefSeq" id="WP_189695172.1">
    <property type="nucleotide sequence ID" value="NZ_BNCM01000018.1"/>
</dbReference>
<keyword evidence="1" id="KW-1133">Transmembrane helix</keyword>
<feature type="transmembrane region" description="Helical" evidence="1">
    <location>
        <begin position="27"/>
        <end position="45"/>
    </location>
</feature>
<feature type="transmembrane region" description="Helical" evidence="1">
    <location>
        <begin position="146"/>
        <end position="165"/>
    </location>
</feature>
<protein>
    <submittedName>
        <fullName evidence="2">Uncharacterized protein</fullName>
    </submittedName>
</protein>
<proteinExistence type="predicted"/>
<comment type="caution">
    <text evidence="2">The sequence shown here is derived from an EMBL/GenBank/DDBJ whole genome shotgun (WGS) entry which is preliminary data.</text>
</comment>
<evidence type="ECO:0000256" key="1">
    <source>
        <dbReference type="SAM" id="Phobius"/>
    </source>
</evidence>
<keyword evidence="1" id="KW-0812">Transmembrane</keyword>
<sequence>MVAALTLLVFGLSQVPATELLPGYVAAYLLIGACIFVPLQTFPSLRQTVAFLLPGALLVILAWLDVGFWAGGWLLGLPAWGLLLSRWTRGNPLDLVQLLKFLGLLMLGLVIFTFNAIFPPFSLGLFLLPIIPFLRLAHPEYRARPLQAAVEALLGLAAVVVAFAIPTPEGSWSSSWIHAGGAATAGLTIAIGTRGFRRSVHLQINNGAIV</sequence>
<feature type="transmembrane region" description="Helical" evidence="1">
    <location>
        <begin position="177"/>
        <end position="196"/>
    </location>
</feature>
<accession>A0ABS1K5Q8</accession>
<gene>
    <name evidence="2" type="ORF">JJE72_16060</name>
</gene>
<keyword evidence="1" id="KW-0472">Membrane</keyword>
<feature type="transmembrane region" description="Helical" evidence="1">
    <location>
        <begin position="101"/>
        <end position="134"/>
    </location>
</feature>
<evidence type="ECO:0000313" key="3">
    <source>
        <dbReference type="Proteomes" id="UP000639051"/>
    </source>
</evidence>
<dbReference type="EMBL" id="JAERRC010000041">
    <property type="protein sequence ID" value="MBL0707009.1"/>
    <property type="molecule type" value="Genomic_DNA"/>
</dbReference>
<name>A0ABS1K5Q8_9MICC</name>
<feature type="transmembrane region" description="Helical" evidence="1">
    <location>
        <begin position="57"/>
        <end position="81"/>
    </location>
</feature>
<organism evidence="2 3">
    <name type="scientific">Sinomonas cellulolyticus</name>
    <dbReference type="NCBI Taxonomy" id="2801916"/>
    <lineage>
        <taxon>Bacteria</taxon>
        <taxon>Bacillati</taxon>
        <taxon>Actinomycetota</taxon>
        <taxon>Actinomycetes</taxon>
        <taxon>Micrococcales</taxon>
        <taxon>Micrococcaceae</taxon>
        <taxon>Sinomonas</taxon>
    </lineage>
</organism>